<gene>
    <name evidence="4" type="ORF">M9Y10_040701</name>
</gene>
<comment type="caution">
    <text evidence="4">The sequence shown here is derived from an EMBL/GenBank/DDBJ whole genome shotgun (WGS) entry which is preliminary data.</text>
</comment>
<dbReference type="SUPFAM" id="SSF48371">
    <property type="entry name" value="ARM repeat"/>
    <property type="match status" value="1"/>
</dbReference>
<dbReference type="Gene3D" id="3.40.50.300">
    <property type="entry name" value="P-loop containing nucleotide triphosphate hydrolases"/>
    <property type="match status" value="1"/>
</dbReference>
<keyword evidence="5" id="KW-1185">Reference proteome</keyword>
<dbReference type="PROSITE" id="PS51194">
    <property type="entry name" value="HELICASE_CTER"/>
    <property type="match status" value="1"/>
</dbReference>
<dbReference type="Proteomes" id="UP001470230">
    <property type="component" value="Unassembled WGS sequence"/>
</dbReference>
<dbReference type="InterPro" id="IPR038718">
    <property type="entry name" value="SNF2-like_sf"/>
</dbReference>
<keyword evidence="1" id="KW-0378">Hydrolase</keyword>
<evidence type="ECO:0008006" key="6">
    <source>
        <dbReference type="Google" id="ProtNLM"/>
    </source>
</evidence>
<dbReference type="InterPro" id="IPR049730">
    <property type="entry name" value="SNF2/RAD54-like_C"/>
</dbReference>
<dbReference type="SMART" id="SM00487">
    <property type="entry name" value="DEXDc"/>
    <property type="match status" value="1"/>
</dbReference>
<dbReference type="SMART" id="SM00490">
    <property type="entry name" value="HELICc"/>
    <property type="match status" value="1"/>
</dbReference>
<proteinExistence type="predicted"/>
<evidence type="ECO:0000313" key="4">
    <source>
        <dbReference type="EMBL" id="KAK8885256.1"/>
    </source>
</evidence>
<dbReference type="Gene3D" id="3.40.50.10810">
    <property type="entry name" value="Tandem AAA-ATPase domain"/>
    <property type="match status" value="1"/>
</dbReference>
<dbReference type="SUPFAM" id="SSF52540">
    <property type="entry name" value="P-loop containing nucleoside triphosphate hydrolases"/>
    <property type="match status" value="2"/>
</dbReference>
<feature type="domain" description="Helicase ATP-binding" evidence="2">
    <location>
        <begin position="831"/>
        <end position="1005"/>
    </location>
</feature>
<dbReference type="EMBL" id="JAPFFF010000007">
    <property type="protein sequence ID" value="KAK8885256.1"/>
    <property type="molecule type" value="Genomic_DNA"/>
</dbReference>
<sequence length="1366" mass="157756">MAKKDKFERLLDLIQNGRTSAIRKAAATQIGFLQKEFSYDLSTILHKLYPLLLYHDFECRRAAAMALENLIKNCRPAHSKWKTDRPLMKLYQFDLSKVISSAKRLLTHNLTDHNISDKDYKDQVFSTSTDPSNDVAELCEISEQMIMKLLSPNWHYRHGAVVCLLSTIEPNVPKDYREDLAVRLLTLVALDRFKDFSTDAVKVPVVDPACHLLARCLMLNVNQALPILEQFHSYRIDADDDDQNSDDGWSLRFAFWVIIQHMLLIDKNCIDPALIQKYFLETVRDDKDEQQEEVVTAALEAILMIIPYIPDKAKVASTTYFDIFESAEDLSSSNTACTKVLESFINDCDITDFVDEETFDLLIKHCRFPQSSTREATYSLIMTLLKRRGLDIYNGFDFIEFMKKIVQILLLEEVQDLFRKGIKMIPTLNDLMKVKRILFDEDVAAKVMDSMHKDFAKMARIIPIIMEIGTICDIDELQPKFTHIETAWGVAYCIVLCLNKNTGQPVFNINNTNIFTKDPINFLYSLFTLKPEKVLGYIPRIEGLHPSLALFACKYIGRFLHDEQDDEIINQLIQMNVDFEEGLLKKFFVIDKEDPEKDHRFYSSIITEPSNQRPHNVRYAQTIAVNAVYKIPYQLDSIFDLLQLLYCIQAKMTLPVDTVRMMIRSMMKGKEYLPSMLAYNANLFAKMHPDLFLTSFVKMIDEKPDLTSGPIEFIDLFVTDFDTKKLDLLSWASFFVKPALRNFANQDEVLRRMAAHSLSQIIRLLSLDDGNCSTLPEELHELKRNSMQYLAPLYDVTKATEWKLDPPPDFSFMNGEGKIRFYQRDGINWLGFLYNYGLNGILADDMGLGKTFQCLCAISNAHTDEYSHRIPLDYSQSNVNNAPFSLVVCPPSVIDHWVRETRNFFPKMPVNAFFTKNEVTQEMFNRFEGILVTSYGVVRGALNVLTSRVFTYCVLDEGHVIKNKNAKVAQAVAKLRARHRLILSGTPIQNNVEELYSLMDFLMPGYLGTQQSFKKKFENLIGRMFNQDATEKDTERGQEALQLLHCQVLPFIMRRLRNQVLEELPPRVTYDEVFQMTDEQRVLFDRLRKTSEALPTFDGNNNDNDKSVIEIDEHVFTKMRKERDLCIHPCLVDPTIERTIEKSGKMKELKKILLTQLGLGGGNDQMRNRALLFAQSSKTLDIVKEIVIDNLEGVTCDFFDGRVNERDRQRVLDRFNRDDGPDLLLLTTAIGGLGLNLQVANNVIFLENSWNFTDDEQAMARAHRMGQKRTVTVFNLITYGTIEQRILEVQRKKRNMVNTIINEDNIQSNADISIMQDQIYRDDNQTVDTNKKATQSEILKESEKLVTNQEQYERDYRNDDKWIEGF</sequence>
<dbReference type="InterPro" id="IPR014001">
    <property type="entry name" value="Helicase_ATP-bd"/>
</dbReference>
<dbReference type="PROSITE" id="PS51192">
    <property type="entry name" value="HELICASE_ATP_BIND_1"/>
    <property type="match status" value="1"/>
</dbReference>
<dbReference type="InterPro" id="IPR001650">
    <property type="entry name" value="Helicase_C-like"/>
</dbReference>
<accession>A0ABR2K2T7</accession>
<dbReference type="InterPro" id="IPR011989">
    <property type="entry name" value="ARM-like"/>
</dbReference>
<dbReference type="InterPro" id="IPR044972">
    <property type="entry name" value="Mot1"/>
</dbReference>
<reference evidence="4 5" key="1">
    <citation type="submission" date="2024-04" db="EMBL/GenBank/DDBJ databases">
        <title>Tritrichomonas musculus Genome.</title>
        <authorList>
            <person name="Alves-Ferreira E."/>
            <person name="Grigg M."/>
            <person name="Lorenzi H."/>
            <person name="Galac M."/>
        </authorList>
    </citation>
    <scope>NUCLEOTIDE SEQUENCE [LARGE SCALE GENOMIC DNA]</scope>
    <source>
        <strain evidence="4 5">EAF2021</strain>
    </source>
</reference>
<dbReference type="InterPro" id="IPR000330">
    <property type="entry name" value="SNF2_N"/>
</dbReference>
<evidence type="ECO:0000259" key="3">
    <source>
        <dbReference type="PROSITE" id="PS51194"/>
    </source>
</evidence>
<organism evidence="4 5">
    <name type="scientific">Tritrichomonas musculus</name>
    <dbReference type="NCBI Taxonomy" id="1915356"/>
    <lineage>
        <taxon>Eukaryota</taxon>
        <taxon>Metamonada</taxon>
        <taxon>Parabasalia</taxon>
        <taxon>Tritrichomonadida</taxon>
        <taxon>Tritrichomonadidae</taxon>
        <taxon>Tritrichomonas</taxon>
    </lineage>
</organism>
<dbReference type="InterPro" id="IPR016024">
    <property type="entry name" value="ARM-type_fold"/>
</dbReference>
<evidence type="ECO:0000259" key="2">
    <source>
        <dbReference type="PROSITE" id="PS51192"/>
    </source>
</evidence>
<dbReference type="Gene3D" id="1.25.10.10">
    <property type="entry name" value="Leucine-rich Repeat Variant"/>
    <property type="match status" value="1"/>
</dbReference>
<dbReference type="CDD" id="cd18793">
    <property type="entry name" value="SF2_C_SNF"/>
    <property type="match status" value="1"/>
</dbReference>
<dbReference type="PANTHER" id="PTHR36498">
    <property type="entry name" value="TATA-BINDING PROTEIN-ASSOCIATED FACTOR 172"/>
    <property type="match status" value="1"/>
</dbReference>
<evidence type="ECO:0000313" key="5">
    <source>
        <dbReference type="Proteomes" id="UP001470230"/>
    </source>
</evidence>
<protein>
    <recommendedName>
        <fullName evidence="6">SNF2 family N-terminal domain containing protein</fullName>
    </recommendedName>
</protein>
<dbReference type="Pfam" id="PF00176">
    <property type="entry name" value="SNF2-rel_dom"/>
    <property type="match status" value="1"/>
</dbReference>
<feature type="domain" description="Helicase C-terminal" evidence="3">
    <location>
        <begin position="1153"/>
        <end position="1312"/>
    </location>
</feature>
<name>A0ABR2K2T7_9EUKA</name>
<dbReference type="Pfam" id="PF00271">
    <property type="entry name" value="Helicase_C"/>
    <property type="match status" value="1"/>
</dbReference>
<evidence type="ECO:0000256" key="1">
    <source>
        <dbReference type="ARBA" id="ARBA00022801"/>
    </source>
</evidence>
<dbReference type="PANTHER" id="PTHR36498:SF1">
    <property type="entry name" value="TATA-BINDING PROTEIN-ASSOCIATED FACTOR 172"/>
    <property type="match status" value="1"/>
</dbReference>
<dbReference type="InterPro" id="IPR027417">
    <property type="entry name" value="P-loop_NTPase"/>
</dbReference>